<comment type="caution">
    <text evidence="2">The sequence shown here is derived from an EMBL/GenBank/DDBJ whole genome shotgun (WGS) entry which is preliminary data.</text>
</comment>
<dbReference type="STRING" id="44941.A0A397VIJ6"/>
<reference evidence="2 3" key="1">
    <citation type="submission" date="2018-06" db="EMBL/GenBank/DDBJ databases">
        <title>Comparative genomics reveals the genomic features of Rhizophagus irregularis, R. cerebriforme, R. diaphanum and Gigaspora rosea, and their symbiotic lifestyle signature.</title>
        <authorList>
            <person name="Morin E."/>
            <person name="San Clemente H."/>
            <person name="Chen E.C.H."/>
            <person name="De La Providencia I."/>
            <person name="Hainaut M."/>
            <person name="Kuo A."/>
            <person name="Kohler A."/>
            <person name="Murat C."/>
            <person name="Tang N."/>
            <person name="Roy S."/>
            <person name="Loubradou J."/>
            <person name="Henrissat B."/>
            <person name="Grigoriev I.V."/>
            <person name="Corradi N."/>
            <person name="Roux C."/>
            <person name="Martin F.M."/>
        </authorList>
    </citation>
    <scope>NUCLEOTIDE SEQUENCE [LARGE SCALE GENOMIC DNA]</scope>
    <source>
        <strain evidence="2 3">DAOM 194757</strain>
    </source>
</reference>
<evidence type="ECO:0000313" key="3">
    <source>
        <dbReference type="Proteomes" id="UP000266673"/>
    </source>
</evidence>
<keyword evidence="2" id="KW-0418">Kinase</keyword>
<gene>
    <name evidence="2" type="ORF">C2G38_2182770</name>
</gene>
<dbReference type="PANTHER" id="PTHR44329">
    <property type="entry name" value="SERINE/THREONINE-PROTEIN KINASE TNNI3K-RELATED"/>
    <property type="match status" value="1"/>
</dbReference>
<organism evidence="2 3">
    <name type="scientific">Gigaspora rosea</name>
    <dbReference type="NCBI Taxonomy" id="44941"/>
    <lineage>
        <taxon>Eukaryota</taxon>
        <taxon>Fungi</taxon>
        <taxon>Fungi incertae sedis</taxon>
        <taxon>Mucoromycota</taxon>
        <taxon>Glomeromycotina</taxon>
        <taxon>Glomeromycetes</taxon>
        <taxon>Diversisporales</taxon>
        <taxon>Gigasporaceae</taxon>
        <taxon>Gigaspora</taxon>
    </lineage>
</organism>
<dbReference type="SUPFAM" id="SSF56112">
    <property type="entry name" value="Protein kinase-like (PK-like)"/>
    <property type="match status" value="1"/>
</dbReference>
<dbReference type="OrthoDB" id="1736040at2759"/>
<evidence type="ECO:0000259" key="1">
    <source>
        <dbReference type="PROSITE" id="PS50011"/>
    </source>
</evidence>
<dbReference type="InterPro" id="IPR000719">
    <property type="entry name" value="Prot_kinase_dom"/>
</dbReference>
<dbReference type="Gene3D" id="1.25.40.10">
    <property type="entry name" value="Tetratricopeptide repeat domain"/>
    <property type="match status" value="1"/>
</dbReference>
<dbReference type="InterPro" id="IPR051681">
    <property type="entry name" value="Ser/Thr_Kinases-Pseudokinases"/>
</dbReference>
<dbReference type="PANTHER" id="PTHR44329:SF289">
    <property type="entry name" value="SERINE_THREONINE-PROTEIN KINASE VIK"/>
    <property type="match status" value="1"/>
</dbReference>
<dbReference type="GO" id="GO:0005524">
    <property type="term" value="F:ATP binding"/>
    <property type="evidence" value="ECO:0007669"/>
    <property type="project" value="InterPro"/>
</dbReference>
<dbReference type="GO" id="GO:0004674">
    <property type="term" value="F:protein serine/threonine kinase activity"/>
    <property type="evidence" value="ECO:0007669"/>
    <property type="project" value="TreeGrafter"/>
</dbReference>
<proteinExistence type="predicted"/>
<dbReference type="Pfam" id="PF00069">
    <property type="entry name" value="Pkinase"/>
    <property type="match status" value="1"/>
</dbReference>
<dbReference type="Proteomes" id="UP000266673">
    <property type="component" value="Unassembled WGS sequence"/>
</dbReference>
<sequence length="262" mass="29924">MNRYEESLADLNKLLEIEPNNADALRNRGATYYMLTRYEESRKDLVKSLEMLVNRQKIGKGGFGTIYSAIWLDGKPIIRDNLRAREQSCKVALKSLNNLEISLKLNGLGLEIYGITQNIENKTYLMVFQYADNGNKYDFLISNFKRIDWENKLRYLIDVLNDLTRIHESGYVHCDFHSGNILLNQYKIMMKSFVTDLGLSKNLKESASKGEVYGVMPYVAPEILLGGEYTQASDIYGLGIIMTELSTGKRSFMVLSSTLDLH</sequence>
<feature type="domain" description="Protein kinase" evidence="1">
    <location>
        <begin position="52"/>
        <end position="262"/>
    </location>
</feature>
<dbReference type="AlphaFoldDB" id="A0A397VIJ6"/>
<keyword evidence="2" id="KW-0808">Transferase</keyword>
<dbReference type="InterPro" id="IPR011009">
    <property type="entry name" value="Kinase-like_dom_sf"/>
</dbReference>
<dbReference type="EMBL" id="QKWP01000495">
    <property type="protein sequence ID" value="RIB19106.1"/>
    <property type="molecule type" value="Genomic_DNA"/>
</dbReference>
<accession>A0A397VIJ6</accession>
<dbReference type="PROSITE" id="PS50011">
    <property type="entry name" value="PROTEIN_KINASE_DOM"/>
    <property type="match status" value="1"/>
</dbReference>
<dbReference type="Pfam" id="PF13414">
    <property type="entry name" value="TPR_11"/>
    <property type="match status" value="1"/>
</dbReference>
<dbReference type="InterPro" id="IPR011990">
    <property type="entry name" value="TPR-like_helical_dom_sf"/>
</dbReference>
<dbReference type="Gene3D" id="1.10.510.10">
    <property type="entry name" value="Transferase(Phosphotransferase) domain 1"/>
    <property type="match status" value="1"/>
</dbReference>
<protein>
    <submittedName>
        <fullName evidence="2">Kinase-like domain-containing protein</fullName>
    </submittedName>
</protein>
<dbReference type="SUPFAM" id="SSF48452">
    <property type="entry name" value="TPR-like"/>
    <property type="match status" value="1"/>
</dbReference>
<evidence type="ECO:0000313" key="2">
    <source>
        <dbReference type="EMBL" id="RIB19106.1"/>
    </source>
</evidence>
<keyword evidence="3" id="KW-1185">Reference proteome</keyword>
<name>A0A397VIJ6_9GLOM</name>